<dbReference type="NCBIfam" id="NF005741">
    <property type="entry name" value="PRK07565.1"/>
    <property type="match status" value="1"/>
</dbReference>
<evidence type="ECO:0000313" key="8">
    <source>
        <dbReference type="EMBL" id="KJF42528.1"/>
    </source>
</evidence>
<feature type="domain" description="Dihydroorotate dehydrogenase catalytic" evidence="7">
    <location>
        <begin position="4"/>
        <end position="289"/>
    </location>
</feature>
<keyword evidence="9" id="KW-1185">Reference proteome</keyword>
<dbReference type="InterPro" id="IPR050074">
    <property type="entry name" value="DHO_dehydrogenase"/>
</dbReference>
<proteinExistence type="predicted"/>
<dbReference type="GO" id="GO:0044205">
    <property type="term" value="P:'de novo' UMP biosynthetic process"/>
    <property type="evidence" value="ECO:0007669"/>
    <property type="project" value="UniProtKB-UniPathway"/>
</dbReference>
<dbReference type="SUPFAM" id="SSF51395">
    <property type="entry name" value="FMN-linked oxidoreductases"/>
    <property type="match status" value="1"/>
</dbReference>
<dbReference type="GO" id="GO:0004152">
    <property type="term" value="F:dihydroorotate dehydrogenase activity"/>
    <property type="evidence" value="ECO:0007669"/>
    <property type="project" value="InterPro"/>
</dbReference>
<comment type="cofactor">
    <cofactor evidence="1">
        <name>FMN</name>
        <dbReference type="ChEBI" id="CHEBI:58210"/>
    </cofactor>
</comment>
<dbReference type="PANTHER" id="PTHR48109">
    <property type="entry name" value="DIHYDROOROTATE DEHYDROGENASE (QUINONE), MITOCHONDRIAL-RELATED"/>
    <property type="match status" value="1"/>
</dbReference>
<dbReference type="Pfam" id="PF01180">
    <property type="entry name" value="DHO_dh"/>
    <property type="match status" value="1"/>
</dbReference>
<reference evidence="8 9" key="1">
    <citation type="submission" date="2014-09" db="EMBL/GenBank/DDBJ databases">
        <title>Draft Genome Sequence of Draconibacterium sp. JN14CK-3.</title>
        <authorList>
            <person name="Dong C."/>
            <person name="Lai Q."/>
            <person name="Shao Z."/>
        </authorList>
    </citation>
    <scope>NUCLEOTIDE SEQUENCE [LARGE SCALE GENOMIC DNA]</scope>
    <source>
        <strain evidence="8 9">JN14CK-3</strain>
    </source>
</reference>
<dbReference type="GO" id="GO:0006207">
    <property type="term" value="P:'de novo' pyrimidine nucleobase biosynthetic process"/>
    <property type="evidence" value="ECO:0007669"/>
    <property type="project" value="TreeGrafter"/>
</dbReference>
<dbReference type="UniPathway" id="UPA00070"/>
<keyword evidence="6" id="KW-0560">Oxidoreductase</keyword>
<evidence type="ECO:0000313" key="9">
    <source>
        <dbReference type="Proteomes" id="UP000032544"/>
    </source>
</evidence>
<dbReference type="InterPro" id="IPR005720">
    <property type="entry name" value="Dihydroorotate_DH_cat"/>
</dbReference>
<dbReference type="PANTHER" id="PTHR48109:SF3">
    <property type="entry name" value="SLL0744 PROTEIN"/>
    <property type="match status" value="1"/>
</dbReference>
<evidence type="ECO:0000256" key="2">
    <source>
        <dbReference type="ARBA" id="ARBA00004725"/>
    </source>
</evidence>
<name>A0A0D8J9Q6_9BACT</name>
<gene>
    <name evidence="8" type="ORF">LH29_18445</name>
</gene>
<dbReference type="InterPro" id="IPR012135">
    <property type="entry name" value="Dihydroorotate_DH_1_2"/>
</dbReference>
<evidence type="ECO:0000256" key="4">
    <source>
        <dbReference type="ARBA" id="ARBA00022643"/>
    </source>
</evidence>
<comment type="caution">
    <text evidence="8">The sequence shown here is derived from an EMBL/GenBank/DDBJ whole genome shotgun (WGS) entry which is preliminary data.</text>
</comment>
<evidence type="ECO:0000256" key="6">
    <source>
        <dbReference type="ARBA" id="ARBA00023002"/>
    </source>
</evidence>
<comment type="pathway">
    <text evidence="2">Pyrimidine metabolism; UMP biosynthesis via de novo pathway.</text>
</comment>
<accession>A0A0D8J9Q6</accession>
<evidence type="ECO:0000259" key="7">
    <source>
        <dbReference type="Pfam" id="PF01180"/>
    </source>
</evidence>
<dbReference type="STRING" id="1544798.LH29_18445"/>
<evidence type="ECO:0000256" key="1">
    <source>
        <dbReference type="ARBA" id="ARBA00001917"/>
    </source>
</evidence>
<dbReference type="InterPro" id="IPR013785">
    <property type="entry name" value="Aldolase_TIM"/>
</dbReference>
<keyword evidence="4" id="KW-0288">FMN</keyword>
<dbReference type="RefSeq" id="WP_045032305.1">
    <property type="nucleotide sequence ID" value="NZ_JRHC01000005.1"/>
</dbReference>
<dbReference type="Gene3D" id="3.20.20.70">
    <property type="entry name" value="Aldolase class I"/>
    <property type="match status" value="1"/>
</dbReference>
<evidence type="ECO:0000256" key="3">
    <source>
        <dbReference type="ARBA" id="ARBA00022630"/>
    </source>
</evidence>
<dbReference type="Proteomes" id="UP000032544">
    <property type="component" value="Unassembled WGS sequence"/>
</dbReference>
<protein>
    <submittedName>
        <fullName evidence="8">Dihydroorotate dehydrogenase</fullName>
    </submittedName>
</protein>
<dbReference type="OrthoDB" id="9794954at2"/>
<evidence type="ECO:0000256" key="5">
    <source>
        <dbReference type="ARBA" id="ARBA00022975"/>
    </source>
</evidence>
<sequence length="337" mass="38202">MANLTTTYMGVELKNPLILGASNLVSKPDVIKQIEEAGIGAIVYRSLFEEQIQLESLQMDELLSEYENRNAEMTDLFPGLKHAGPKEHLYNVEKLVKSVDVPVFASLNAIYEPTWVEYAQELEKTGVAGLEINLYAVPGYFEVTGESIEDKQVQIVKAIKQVVKIPVSVKMSLFYTNPLNFIKKVDEAGADGYVLFNRFFQPEIDIEKEEYFYPWELSNPKDHMVGLRYAGLLHGNVEGSVCISRGIYDANDVIKMLLAGADVVQVVSTIYRNSPSVVSDILMDINKWMDDKGYKTLDDFRGKLSRKSMKDPFAYQRAQYVDILTKSEDIFKKYPMV</sequence>
<dbReference type="EMBL" id="JRHC01000005">
    <property type="protein sequence ID" value="KJF42528.1"/>
    <property type="molecule type" value="Genomic_DNA"/>
</dbReference>
<keyword evidence="3" id="KW-0285">Flavoprotein</keyword>
<dbReference type="GO" id="GO:0005737">
    <property type="term" value="C:cytoplasm"/>
    <property type="evidence" value="ECO:0007669"/>
    <property type="project" value="InterPro"/>
</dbReference>
<dbReference type="AlphaFoldDB" id="A0A0D8J9Q6"/>
<keyword evidence="5" id="KW-0665">Pyrimidine biosynthesis</keyword>
<dbReference type="PIRSF" id="PIRSF000164">
    <property type="entry name" value="DHO_oxidase"/>
    <property type="match status" value="1"/>
</dbReference>
<organism evidence="8 9">
    <name type="scientific">Draconibacterium sediminis</name>
    <dbReference type="NCBI Taxonomy" id="1544798"/>
    <lineage>
        <taxon>Bacteria</taxon>
        <taxon>Pseudomonadati</taxon>
        <taxon>Bacteroidota</taxon>
        <taxon>Bacteroidia</taxon>
        <taxon>Marinilabiliales</taxon>
        <taxon>Prolixibacteraceae</taxon>
        <taxon>Draconibacterium</taxon>
    </lineage>
</organism>